<keyword evidence="1" id="KW-0472">Membrane</keyword>
<protein>
    <recommendedName>
        <fullName evidence="4">DUF4179 domain-containing protein</fullName>
    </recommendedName>
</protein>
<evidence type="ECO:0000313" key="3">
    <source>
        <dbReference type="Proteomes" id="UP000606653"/>
    </source>
</evidence>
<evidence type="ECO:0000256" key="1">
    <source>
        <dbReference type="SAM" id="Phobius"/>
    </source>
</evidence>
<proteinExistence type="predicted"/>
<dbReference type="RefSeq" id="WP_018977344.1">
    <property type="nucleotide sequence ID" value="NZ_BMLN01000010.1"/>
</dbReference>
<keyword evidence="1" id="KW-1133">Transmembrane helix</keyword>
<evidence type="ECO:0000313" key="2">
    <source>
        <dbReference type="EMBL" id="GGO05262.1"/>
    </source>
</evidence>
<organism evidence="2 3">
    <name type="scientific">Saccharibacillus kuerlensis</name>
    <dbReference type="NCBI Taxonomy" id="459527"/>
    <lineage>
        <taxon>Bacteria</taxon>
        <taxon>Bacillati</taxon>
        <taxon>Bacillota</taxon>
        <taxon>Bacilli</taxon>
        <taxon>Bacillales</taxon>
        <taxon>Paenibacillaceae</taxon>
        <taxon>Saccharibacillus</taxon>
    </lineage>
</organism>
<accession>A0ABQ2L6S1</accession>
<gene>
    <name evidence="2" type="ORF">GCM10010969_31450</name>
</gene>
<sequence length="563" mass="63155">MRCFSRSELEHHVMREADPSGSPVSAHMEAHLKECDACRKELDRIRSEQRMFENAFYSDGPDEGFTAGVMAALEGAEIEYSGSAARHTTRRLKPIAQWRRAAVAACALVLLGGAGWYAALQSGMELLGKQEQQPSITAGVQKKIDTADRERIGKLLNDPNYEWSWTSRAALLDSFGLVFYPDISLHDDKSGYRFEVMGILADASQIVILTRTTDGNGQPVSRAFPYELPFVLTGPDGREGAVHARTDQSAVNGMEAYVYVMNQPLPDRIEFSGEIEGINRMDRELDREEIVETEPLVFDYSLDLQTAKKYAAFSAVDKTYKAPDGLNIEVNRLIRTPGTIRVDLHTIASGEIRDRSPGDLGSQIEFQFRIEDQDGRVVGRYGSTSNYFNAETVLTHYDKNTGEGEWTLVYPMAETNGLSGDGQQPYKFILESYQTALEGREEITFDPSDLKRNPVVLEDEGDRFELTGAEIDKRDGIPTVYLDYRSEYVNGRDGIWEAVDENGQFYYPDPTAGDEVRFEILYMEKLPEQLTLRRTMVPKIYNDVGWSVDLPANALSLPTESGE</sequence>
<keyword evidence="1" id="KW-0812">Transmembrane</keyword>
<comment type="caution">
    <text evidence="2">The sequence shown here is derived from an EMBL/GenBank/DDBJ whole genome shotgun (WGS) entry which is preliminary data.</text>
</comment>
<reference evidence="3" key="1">
    <citation type="journal article" date="2019" name="Int. J. Syst. Evol. Microbiol.">
        <title>The Global Catalogue of Microorganisms (GCM) 10K type strain sequencing project: providing services to taxonomists for standard genome sequencing and annotation.</title>
        <authorList>
            <consortium name="The Broad Institute Genomics Platform"/>
            <consortium name="The Broad Institute Genome Sequencing Center for Infectious Disease"/>
            <person name="Wu L."/>
            <person name="Ma J."/>
        </authorList>
    </citation>
    <scope>NUCLEOTIDE SEQUENCE [LARGE SCALE GENOMIC DNA]</scope>
    <source>
        <strain evidence="3">CGMCC 1.6964</strain>
    </source>
</reference>
<dbReference type="Proteomes" id="UP000606653">
    <property type="component" value="Unassembled WGS sequence"/>
</dbReference>
<evidence type="ECO:0008006" key="4">
    <source>
        <dbReference type="Google" id="ProtNLM"/>
    </source>
</evidence>
<name>A0ABQ2L6S1_9BACL</name>
<dbReference type="EMBL" id="BMLN01000010">
    <property type="protein sequence ID" value="GGO05262.1"/>
    <property type="molecule type" value="Genomic_DNA"/>
</dbReference>
<feature type="transmembrane region" description="Helical" evidence="1">
    <location>
        <begin position="101"/>
        <end position="120"/>
    </location>
</feature>
<keyword evidence="3" id="KW-1185">Reference proteome</keyword>